<sequence>MNKMSQLKLSVLLLISFPLFFNSCKTTNDTSTMNAEKPDINKRISVLHTNDMHGSYMSFQSTLDNATAQTGDSIDNLTRFDKIGDIGGMAWMTTAVKSIRQEKGTQNVILLDGGDTFSDDQLGNLTKGEAMIRIMNELDYDLMVLGNHDFDYSLKRTRELEKMANFPMLAANVIDQETGNPIFKEPYILFNRDALNIGVLPVGYRNTPLTGNPKNIQGLKFTSGLEAIEKYLSELKSKADIIILLSHEGMAVDKIIAEKINGIDLIIGAHSHDIIEPPIKINQTYIVQALSDAAVLGETELLISNKKLTGINTQYHYLWHDKYTADQNSDQLIQKLRTAYLTKLEENITRTDTVIGRQYKSESPFDRVVTNMMREKYNTDVAFLPGVGYGISLKENITSEDIYKLLPHPAKIVTLELTGSQIQNTLEQTATNLKPKNKMEIVGGLLQSSGIHYHIDLSKPIGERVMDIKIKNLSLVDSEIYKVSTHSGMLNGIHNYVEFAKGTNIQKTNIVLTEFIIDEFRKMTKIDIPKNMGEVTIIK</sequence>
<evidence type="ECO:0000313" key="6">
    <source>
        <dbReference type="Proteomes" id="UP000000755"/>
    </source>
</evidence>
<accession>A0M0W1</accession>
<evidence type="ECO:0000259" key="3">
    <source>
        <dbReference type="Pfam" id="PF00149"/>
    </source>
</evidence>
<dbReference type="Pfam" id="PF00149">
    <property type="entry name" value="Metallophos"/>
    <property type="match status" value="1"/>
</dbReference>
<keyword evidence="1 2" id="KW-0732">Signal</keyword>
<dbReference type="GO" id="GO:0000166">
    <property type="term" value="F:nucleotide binding"/>
    <property type="evidence" value="ECO:0007669"/>
    <property type="project" value="UniProtKB-KW"/>
</dbReference>
<dbReference type="KEGG" id="gfo:GFO_1282"/>
<dbReference type="STRING" id="411154.GFO_1282"/>
<evidence type="ECO:0000256" key="1">
    <source>
        <dbReference type="ARBA" id="ARBA00022729"/>
    </source>
</evidence>
<name>A0M0W1_CHRFK</name>
<dbReference type="Proteomes" id="UP000000755">
    <property type="component" value="Chromosome"/>
</dbReference>
<evidence type="ECO:0000313" key="5">
    <source>
        <dbReference type="EMBL" id="CAL66256.1"/>
    </source>
</evidence>
<dbReference type="PRINTS" id="PR01607">
    <property type="entry name" value="APYRASEFAMLY"/>
</dbReference>
<feature type="signal peptide" evidence="2">
    <location>
        <begin position="1"/>
        <end position="21"/>
    </location>
</feature>
<dbReference type="Pfam" id="PF02872">
    <property type="entry name" value="5_nucleotid_C"/>
    <property type="match status" value="1"/>
</dbReference>
<dbReference type="SUPFAM" id="SSF56300">
    <property type="entry name" value="Metallo-dependent phosphatases"/>
    <property type="match status" value="1"/>
</dbReference>
<feature type="chain" id="PRO_5005120879" evidence="2">
    <location>
        <begin position="22"/>
        <end position="539"/>
    </location>
</feature>
<dbReference type="PANTHER" id="PTHR11575:SF24">
    <property type="entry name" value="5'-NUCLEOTIDASE"/>
    <property type="match status" value="1"/>
</dbReference>
<evidence type="ECO:0000256" key="2">
    <source>
        <dbReference type="RuleBase" id="RU362119"/>
    </source>
</evidence>
<dbReference type="PANTHER" id="PTHR11575">
    <property type="entry name" value="5'-NUCLEOTIDASE-RELATED"/>
    <property type="match status" value="1"/>
</dbReference>
<dbReference type="SUPFAM" id="SSF55816">
    <property type="entry name" value="5'-nucleotidase (syn. UDP-sugar hydrolase), C-terminal domain"/>
    <property type="match status" value="1"/>
</dbReference>
<gene>
    <name evidence="5" type="primary">ushA</name>
    <name evidence="5" type="ordered locus">GFO_1282</name>
</gene>
<dbReference type="GO" id="GO:0008253">
    <property type="term" value="F:5'-nucleotidase activity"/>
    <property type="evidence" value="ECO:0007669"/>
    <property type="project" value="UniProtKB-EC"/>
</dbReference>
<dbReference type="Gene3D" id="3.90.780.10">
    <property type="entry name" value="5'-Nucleotidase, C-terminal domain"/>
    <property type="match status" value="1"/>
</dbReference>
<evidence type="ECO:0000259" key="4">
    <source>
        <dbReference type="Pfam" id="PF02872"/>
    </source>
</evidence>
<dbReference type="HOGENOM" id="CLU_005854_7_1_10"/>
<organism evidence="5 6">
    <name type="scientific">Christiangramia forsetii (strain DSM 17595 / CGMCC 1.15422 / KT0803)</name>
    <name type="common">Gramella forsetii</name>
    <dbReference type="NCBI Taxonomy" id="411154"/>
    <lineage>
        <taxon>Bacteria</taxon>
        <taxon>Pseudomonadati</taxon>
        <taxon>Bacteroidota</taxon>
        <taxon>Flavobacteriia</taxon>
        <taxon>Flavobacteriales</taxon>
        <taxon>Flavobacteriaceae</taxon>
        <taxon>Christiangramia</taxon>
    </lineage>
</organism>
<dbReference type="GO" id="GO:0030288">
    <property type="term" value="C:outer membrane-bounded periplasmic space"/>
    <property type="evidence" value="ECO:0007669"/>
    <property type="project" value="TreeGrafter"/>
</dbReference>
<dbReference type="InterPro" id="IPR008334">
    <property type="entry name" value="5'-Nucleotdase_C"/>
</dbReference>
<feature type="domain" description="Calcineurin-like phosphoesterase" evidence="3">
    <location>
        <begin position="45"/>
        <end position="272"/>
    </location>
</feature>
<dbReference type="InterPro" id="IPR036907">
    <property type="entry name" value="5'-Nucleotdase_C_sf"/>
</dbReference>
<dbReference type="GO" id="GO:0009166">
    <property type="term" value="P:nucleotide catabolic process"/>
    <property type="evidence" value="ECO:0007669"/>
    <property type="project" value="InterPro"/>
</dbReference>
<proteinExistence type="inferred from homology"/>
<feature type="domain" description="5'-Nucleotidase C-terminal" evidence="4">
    <location>
        <begin position="352"/>
        <end position="496"/>
    </location>
</feature>
<dbReference type="EC" id="3.1.3.5" evidence="5"/>
<dbReference type="InterPro" id="IPR004843">
    <property type="entry name" value="Calcineurin-like_PHP"/>
</dbReference>
<comment type="similarity">
    <text evidence="2">Belongs to the 5'-nucleotidase family.</text>
</comment>
<dbReference type="AlphaFoldDB" id="A0M0W1"/>
<keyword evidence="2" id="KW-0547">Nucleotide-binding</keyword>
<dbReference type="EMBL" id="CU207366">
    <property type="protein sequence ID" value="CAL66256.1"/>
    <property type="molecule type" value="Genomic_DNA"/>
</dbReference>
<keyword evidence="2 5" id="KW-0378">Hydrolase</keyword>
<reference evidence="5 6" key="1">
    <citation type="journal article" date="2006" name="Environ. Microbiol.">
        <title>Whole genome analysis of the marine Bacteroidetes'Gramella forsetii' reveals adaptations to degradation of polymeric organic matter.</title>
        <authorList>
            <person name="Bauer M."/>
            <person name="Kube M."/>
            <person name="Teeling H."/>
            <person name="Richter M."/>
            <person name="Lombardot T."/>
            <person name="Allers E."/>
            <person name="Wuerdemann C.A."/>
            <person name="Quast C."/>
            <person name="Kuhl H."/>
            <person name="Knaust F."/>
            <person name="Woebken D."/>
            <person name="Bischof K."/>
            <person name="Mussmann M."/>
            <person name="Choudhuri J.V."/>
            <person name="Meyer F."/>
            <person name="Reinhardt R."/>
            <person name="Amann R.I."/>
            <person name="Gloeckner F.O."/>
        </authorList>
    </citation>
    <scope>NUCLEOTIDE SEQUENCE [LARGE SCALE GENOMIC DNA]</scope>
    <source>
        <strain evidence="5 6">KT0803</strain>
    </source>
</reference>
<dbReference type="InterPro" id="IPR029052">
    <property type="entry name" value="Metallo-depent_PP-like"/>
</dbReference>
<dbReference type="CDD" id="cd00845">
    <property type="entry name" value="MPP_UshA_N_like"/>
    <property type="match status" value="1"/>
</dbReference>
<protein>
    <submittedName>
        <fullName evidence="5">Periplasmic 5'-nucleotidase</fullName>
        <ecNumber evidence="5">3.1.3.5</ecNumber>
    </submittedName>
</protein>
<dbReference type="eggNOG" id="COG0737">
    <property type="taxonomic scope" value="Bacteria"/>
</dbReference>
<dbReference type="InterPro" id="IPR006179">
    <property type="entry name" value="5_nucleotidase/apyrase"/>
</dbReference>
<dbReference type="Gene3D" id="3.60.21.10">
    <property type="match status" value="1"/>
</dbReference>